<protein>
    <submittedName>
        <fullName evidence="10">PHD-type domain-containing protein</fullName>
    </submittedName>
</protein>
<dbReference type="SMART" id="SM00249">
    <property type="entry name" value="PHD"/>
    <property type="match status" value="1"/>
</dbReference>
<evidence type="ECO:0000313" key="9">
    <source>
        <dbReference type="Proteomes" id="UP000887565"/>
    </source>
</evidence>
<feature type="region of interest" description="Disordered" evidence="7">
    <location>
        <begin position="1"/>
        <end position="32"/>
    </location>
</feature>
<dbReference type="Pfam" id="PF01026">
    <property type="entry name" value="TatD_DNase"/>
    <property type="match status" value="1"/>
</dbReference>
<dbReference type="PANTHER" id="PTHR46363:SF1">
    <property type="entry name" value="DEOXYRIBONUCLEASE TATDN2-RELATED"/>
    <property type="match status" value="1"/>
</dbReference>
<dbReference type="InterPro" id="IPR018228">
    <property type="entry name" value="DNase_TatD-rel_CS"/>
</dbReference>
<organism evidence="9 10">
    <name type="scientific">Romanomermis culicivorax</name>
    <name type="common">Nematode worm</name>
    <dbReference type="NCBI Taxonomy" id="13658"/>
    <lineage>
        <taxon>Eukaryota</taxon>
        <taxon>Metazoa</taxon>
        <taxon>Ecdysozoa</taxon>
        <taxon>Nematoda</taxon>
        <taxon>Enoplea</taxon>
        <taxon>Dorylaimia</taxon>
        <taxon>Mermithida</taxon>
        <taxon>Mermithoidea</taxon>
        <taxon>Mermithidae</taxon>
        <taxon>Romanomermis</taxon>
    </lineage>
</organism>
<evidence type="ECO:0000259" key="8">
    <source>
        <dbReference type="PROSITE" id="PS50016"/>
    </source>
</evidence>
<proteinExistence type="inferred from homology"/>
<evidence type="ECO:0000256" key="7">
    <source>
        <dbReference type="SAM" id="MobiDB-lite"/>
    </source>
</evidence>
<keyword evidence="3 6" id="KW-0863">Zinc-finger</keyword>
<dbReference type="AlphaFoldDB" id="A0A915IJY3"/>
<feature type="compositionally biased region" description="Basic and acidic residues" evidence="7">
    <location>
        <begin position="1"/>
        <end position="14"/>
    </location>
</feature>
<evidence type="ECO:0000256" key="6">
    <source>
        <dbReference type="PROSITE-ProRule" id="PRU00146"/>
    </source>
</evidence>
<dbReference type="InterPro" id="IPR001965">
    <property type="entry name" value="Znf_PHD"/>
</dbReference>
<keyword evidence="5" id="KW-0862">Zinc</keyword>
<dbReference type="InterPro" id="IPR001130">
    <property type="entry name" value="TatD-like"/>
</dbReference>
<dbReference type="Gene3D" id="3.20.20.140">
    <property type="entry name" value="Metal-dependent hydrolases"/>
    <property type="match status" value="1"/>
</dbReference>
<keyword evidence="4" id="KW-0378">Hydrolase</keyword>
<dbReference type="InterPro" id="IPR032466">
    <property type="entry name" value="Metal_Hydrolase"/>
</dbReference>
<dbReference type="GO" id="GO:0016788">
    <property type="term" value="F:hydrolase activity, acting on ester bonds"/>
    <property type="evidence" value="ECO:0007669"/>
    <property type="project" value="InterPro"/>
</dbReference>
<evidence type="ECO:0000256" key="2">
    <source>
        <dbReference type="ARBA" id="ARBA00022723"/>
    </source>
</evidence>
<feature type="domain" description="PHD-type" evidence="8">
    <location>
        <begin position="406"/>
        <end position="464"/>
    </location>
</feature>
<name>A0A915IJY3_ROMCU</name>
<dbReference type="PROSITE" id="PS01137">
    <property type="entry name" value="TATD_1"/>
    <property type="match status" value="1"/>
</dbReference>
<dbReference type="WBParaSite" id="nRc.2.0.1.t14346-RA">
    <property type="protein sequence ID" value="nRc.2.0.1.t14346-RA"/>
    <property type="gene ID" value="nRc.2.0.1.g14346"/>
</dbReference>
<keyword evidence="2" id="KW-0479">Metal-binding</keyword>
<sequence length="481" mass="54421">MELARFETMHENSRGRFASQSEEDEHLEYHSDTLEEPTFPQVLGAPQKNVKLQKMHKTCRKKCKKKRSSVAGGAAGSKIANSDGSPLSGIHKNIQQRRSDHFSPNLTDSSIVSSNDSRSRFPCDDAFESPKTGRYLQAQFNDDNEKLLSGFYDDEDDDRDEPKVLKYIDTHCHLDLLFHRTKCLNKCDEYSLDDFRMKPEIVRTWSPNFGGCITDFCFPEDNSYSKALNSVKKCDDVWTAIGCHPHSADKYTTQLEAQIYQLASDPKVVAVGEMGLDESKKLLVVMSKFGISSNKTNSDQSTAEESVVASNPFDDPPCSQNRVQQRPFCPFVMYPGGPVPPIMMGQHRPAPRLMYLPPRPIAPYGFENAMHLQHMGVGPIPGMMEPRMYPPDQAMIRSSNPNAPPTYICKICRLEIHDNEQSVFCGLYCKRFFHRTCVGLAEDAWQALIVEAQAEWICDSCFLQQGRPMVRMPPNVQLQLN</sequence>
<evidence type="ECO:0000256" key="3">
    <source>
        <dbReference type="ARBA" id="ARBA00022771"/>
    </source>
</evidence>
<dbReference type="GO" id="GO:0008270">
    <property type="term" value="F:zinc ion binding"/>
    <property type="evidence" value="ECO:0007669"/>
    <property type="project" value="UniProtKB-KW"/>
</dbReference>
<dbReference type="SUPFAM" id="SSF51556">
    <property type="entry name" value="Metallo-dependent hydrolases"/>
    <property type="match status" value="1"/>
</dbReference>
<feature type="region of interest" description="Disordered" evidence="7">
    <location>
        <begin position="63"/>
        <end position="118"/>
    </location>
</feature>
<comment type="similarity">
    <text evidence="1">Belongs to the metallo-dependent hydrolases superfamily. TatD-type hydrolase family.</text>
</comment>
<evidence type="ECO:0000313" key="10">
    <source>
        <dbReference type="WBParaSite" id="nRc.2.0.1.t14346-RA"/>
    </source>
</evidence>
<dbReference type="Gene3D" id="3.30.40.10">
    <property type="entry name" value="Zinc/RING finger domain, C3HC4 (zinc finger)"/>
    <property type="match status" value="1"/>
</dbReference>
<evidence type="ECO:0000256" key="4">
    <source>
        <dbReference type="ARBA" id="ARBA00022801"/>
    </source>
</evidence>
<dbReference type="InterPro" id="IPR019786">
    <property type="entry name" value="Zinc_finger_PHD-type_CS"/>
</dbReference>
<evidence type="ECO:0000256" key="5">
    <source>
        <dbReference type="ARBA" id="ARBA00022833"/>
    </source>
</evidence>
<dbReference type="Proteomes" id="UP000887565">
    <property type="component" value="Unplaced"/>
</dbReference>
<reference evidence="10" key="1">
    <citation type="submission" date="2022-11" db="UniProtKB">
        <authorList>
            <consortium name="WormBaseParasite"/>
        </authorList>
    </citation>
    <scope>IDENTIFICATION</scope>
</reference>
<dbReference type="SUPFAM" id="SSF57903">
    <property type="entry name" value="FYVE/PHD zinc finger"/>
    <property type="match status" value="1"/>
</dbReference>
<dbReference type="PANTHER" id="PTHR46363">
    <property type="entry name" value="DEOXYRIBONUCLEASE TATDN2-RELATED"/>
    <property type="match status" value="1"/>
</dbReference>
<evidence type="ECO:0000256" key="1">
    <source>
        <dbReference type="ARBA" id="ARBA00009275"/>
    </source>
</evidence>
<dbReference type="PROSITE" id="PS01359">
    <property type="entry name" value="ZF_PHD_1"/>
    <property type="match status" value="1"/>
</dbReference>
<dbReference type="InterPro" id="IPR019787">
    <property type="entry name" value="Znf_PHD-finger"/>
</dbReference>
<accession>A0A915IJY3</accession>
<dbReference type="InterPro" id="IPR011011">
    <property type="entry name" value="Znf_FYVE_PHD"/>
</dbReference>
<dbReference type="PROSITE" id="PS50016">
    <property type="entry name" value="ZF_PHD_2"/>
    <property type="match status" value="1"/>
</dbReference>
<dbReference type="InterPro" id="IPR013083">
    <property type="entry name" value="Znf_RING/FYVE/PHD"/>
</dbReference>
<keyword evidence="9" id="KW-1185">Reference proteome</keyword>